<dbReference type="PROSITE" id="PS52004">
    <property type="entry name" value="KS3_2"/>
    <property type="match status" value="1"/>
</dbReference>
<comment type="caution">
    <text evidence="6">The sequence shown here is derived from an EMBL/GenBank/DDBJ whole genome shotgun (WGS) entry which is preliminary data.</text>
</comment>
<evidence type="ECO:0000313" key="6">
    <source>
        <dbReference type="EMBL" id="PPA68793.1"/>
    </source>
</evidence>
<evidence type="ECO:0000259" key="4">
    <source>
        <dbReference type="PROSITE" id="PS52004"/>
    </source>
</evidence>
<dbReference type="InterPro" id="IPR016039">
    <property type="entry name" value="Thiolase-like"/>
</dbReference>
<evidence type="ECO:0000313" key="5">
    <source>
        <dbReference type="EMBL" id="PPA68716.1"/>
    </source>
</evidence>
<accession>A0A2S5G767</accession>
<dbReference type="PANTHER" id="PTHR11712:SF336">
    <property type="entry name" value="3-OXOACYL-[ACYL-CARRIER-PROTEIN] SYNTHASE, MITOCHONDRIAL"/>
    <property type="match status" value="1"/>
</dbReference>
<dbReference type="FunFam" id="3.40.47.10:FF:000018">
    <property type="entry name" value="3-oxoacyl-[acyl-carrier-protein] synthase 2"/>
    <property type="match status" value="1"/>
</dbReference>
<dbReference type="NCBIfam" id="NF005589">
    <property type="entry name" value="PRK07314.1"/>
    <property type="match status" value="1"/>
</dbReference>
<keyword evidence="7" id="KW-1185">Reference proteome</keyword>
<sequence length="411" mass="44847">MDKKRVVVTGMGMVSPCGDSVEKVWDKIINGDHLFSKLDSKRAKETSISLAGEIPELNTEEYFSKREARKMDKFVQYAMIASTQAIKDAKLNLDSIDNHRFGVIIGSQFGGVHTWEEQMHLLYDRGPKKVSPFFIPMMIVNMATGQVSMNFGAKGPNNTPVTGMCSGSNAIGDAYNQILNNSADIMLCGGSDAAISSPLLGGYMSQGLVSNKENGNYICQPFTEESSGFVMSEGSGVLLLESLDHAKERNADIYCEIVGYGSSIGLDKESATPSVKGMVTSVESALMDAQLDFKSIQYINASGIGVASLDSRELDSLKSLLEKYEHDLHISSLKSVIGNFMGASGAIDSIISINTLHHDLIPCDVYPSYESIDSLILDQEISESLEYVLNNTIDLSGFNTSLIFKRWRDNE</sequence>
<dbReference type="InterPro" id="IPR014031">
    <property type="entry name" value="Ketoacyl_synth_C"/>
</dbReference>
<gene>
    <name evidence="5" type="ORF">C4B60_19290</name>
    <name evidence="6" type="ORF">C4B60_19720</name>
</gene>
<dbReference type="CDD" id="cd00834">
    <property type="entry name" value="KAS_I_II"/>
    <property type="match status" value="1"/>
</dbReference>
<dbReference type="GO" id="GO:0004315">
    <property type="term" value="F:3-oxoacyl-[acyl-carrier-protein] synthase activity"/>
    <property type="evidence" value="ECO:0007669"/>
    <property type="project" value="TreeGrafter"/>
</dbReference>
<evidence type="ECO:0000256" key="2">
    <source>
        <dbReference type="ARBA" id="ARBA00022679"/>
    </source>
</evidence>
<dbReference type="EMBL" id="PREZ01000009">
    <property type="protein sequence ID" value="PPA68793.1"/>
    <property type="molecule type" value="Genomic_DNA"/>
</dbReference>
<evidence type="ECO:0000313" key="7">
    <source>
        <dbReference type="Proteomes" id="UP000239047"/>
    </source>
</evidence>
<organism evidence="6 7">
    <name type="scientific">Jeotgalibacillus proteolyticus</name>
    <dbReference type="NCBI Taxonomy" id="2082395"/>
    <lineage>
        <taxon>Bacteria</taxon>
        <taxon>Bacillati</taxon>
        <taxon>Bacillota</taxon>
        <taxon>Bacilli</taxon>
        <taxon>Bacillales</taxon>
        <taxon>Caryophanaceae</taxon>
        <taxon>Jeotgalibacillus</taxon>
    </lineage>
</organism>
<protein>
    <submittedName>
        <fullName evidence="6">Beta-ketoacyl-[acyl-carrier-protein] synthase II</fullName>
    </submittedName>
</protein>
<dbReference type="Pfam" id="PF02801">
    <property type="entry name" value="Ketoacyl-synt_C"/>
    <property type="match status" value="1"/>
</dbReference>
<dbReference type="Pfam" id="PF00109">
    <property type="entry name" value="ketoacyl-synt"/>
    <property type="match status" value="1"/>
</dbReference>
<feature type="domain" description="Ketosynthase family 3 (KS3)" evidence="4">
    <location>
        <begin position="3"/>
        <end position="406"/>
    </location>
</feature>
<dbReference type="Gene3D" id="3.40.47.10">
    <property type="match status" value="2"/>
</dbReference>
<evidence type="ECO:0000256" key="3">
    <source>
        <dbReference type="RuleBase" id="RU003694"/>
    </source>
</evidence>
<evidence type="ECO:0000256" key="1">
    <source>
        <dbReference type="ARBA" id="ARBA00008467"/>
    </source>
</evidence>
<dbReference type="SMART" id="SM00825">
    <property type="entry name" value="PKS_KS"/>
    <property type="match status" value="1"/>
</dbReference>
<reference evidence="6 7" key="1">
    <citation type="submission" date="2018-02" db="EMBL/GenBank/DDBJ databases">
        <title>Jeotgalibacillus proteolyticum sp. nov. a protease producing bacterium isolated from ocean sediments of Laizhou Bay.</title>
        <authorList>
            <person name="Li Y."/>
        </authorList>
    </citation>
    <scope>NUCLEOTIDE SEQUENCE [LARGE SCALE GENOMIC DNA]</scope>
    <source>
        <strain evidence="6 7">22-7</strain>
    </source>
</reference>
<dbReference type="EMBL" id="PREZ01000009">
    <property type="protein sequence ID" value="PPA68716.1"/>
    <property type="molecule type" value="Genomic_DNA"/>
</dbReference>
<dbReference type="GO" id="GO:0006633">
    <property type="term" value="P:fatty acid biosynthetic process"/>
    <property type="evidence" value="ECO:0007669"/>
    <property type="project" value="TreeGrafter"/>
</dbReference>
<dbReference type="InterPro" id="IPR020841">
    <property type="entry name" value="PKS_Beta-ketoAc_synthase_dom"/>
</dbReference>
<comment type="similarity">
    <text evidence="1 3">Belongs to the thiolase-like superfamily. Beta-ketoacyl-ACP synthases family.</text>
</comment>
<dbReference type="RefSeq" id="WP_104059677.1">
    <property type="nucleotide sequence ID" value="NZ_PREZ01000009.1"/>
</dbReference>
<dbReference type="OrthoDB" id="9808669at2"/>
<dbReference type="Proteomes" id="UP000239047">
    <property type="component" value="Unassembled WGS sequence"/>
</dbReference>
<dbReference type="AlphaFoldDB" id="A0A2S5G767"/>
<proteinExistence type="inferred from homology"/>
<dbReference type="InterPro" id="IPR000794">
    <property type="entry name" value="Beta-ketoacyl_synthase"/>
</dbReference>
<name>A0A2S5G767_9BACL</name>
<dbReference type="PANTHER" id="PTHR11712">
    <property type="entry name" value="POLYKETIDE SYNTHASE-RELATED"/>
    <property type="match status" value="1"/>
</dbReference>
<dbReference type="InterPro" id="IPR014030">
    <property type="entry name" value="Ketoacyl_synth_N"/>
</dbReference>
<keyword evidence="2 3" id="KW-0808">Transferase</keyword>
<dbReference type="SUPFAM" id="SSF53901">
    <property type="entry name" value="Thiolase-like"/>
    <property type="match status" value="2"/>
</dbReference>